<dbReference type="GO" id="GO:0004413">
    <property type="term" value="F:homoserine kinase activity"/>
    <property type="evidence" value="ECO:0007669"/>
    <property type="project" value="TreeGrafter"/>
</dbReference>
<sequence>MPGFWRRHWARRLTRQAVISEAKAHAMAQTALAFWGNASAPPRLVRIGENVVFEAHLRDGRHVALRLHRPGYQSLAAIEAELEWCAALADAGVPVPRPVRAINGGWTGHVANRRASCVEWLAGEPIGAGHLPLVGDAGQVRAEAAELGALIARFHGACDAGAVPDDFPRKPWDAKALLGERPRWGAFWDNPALDEKGRALLLAARDEARNRVTQARDFGPIHADLLRENVLRGPEGLALIDFDDSGPGWRLYDLGTALVSAWRDPQLPALVEGLLAGYSALRPLPPDQRALLPVFMALRAFASAGWVMSRCALDDPRNAAYAERAVALARHVLEGTAPWEASRA</sequence>
<dbReference type="Pfam" id="PF01636">
    <property type="entry name" value="APH"/>
    <property type="match status" value="1"/>
</dbReference>
<dbReference type="AlphaFoldDB" id="A0A2A4CKK5"/>
<gene>
    <name evidence="3" type="ORF">CLN94_08110</name>
</gene>
<dbReference type="PANTHER" id="PTHR21064:SF6">
    <property type="entry name" value="AMINOGLYCOSIDE PHOSPHOTRANSFERASE DOMAIN-CONTAINING PROTEIN"/>
    <property type="match status" value="1"/>
</dbReference>
<evidence type="ECO:0000256" key="1">
    <source>
        <dbReference type="ARBA" id="ARBA00038240"/>
    </source>
</evidence>
<comment type="caution">
    <text evidence="3">The sequence shown here is derived from an EMBL/GenBank/DDBJ whole genome shotgun (WGS) entry which is preliminary data.</text>
</comment>
<comment type="similarity">
    <text evidence="1">Belongs to the pseudomonas-type ThrB family.</text>
</comment>
<dbReference type="SUPFAM" id="SSF56112">
    <property type="entry name" value="Protein kinase-like (PK-like)"/>
    <property type="match status" value="1"/>
</dbReference>
<dbReference type="Gene3D" id="3.90.1200.10">
    <property type="match status" value="1"/>
</dbReference>
<accession>A0A2A4CKK5</accession>
<name>A0A2A4CKK5_9RHOB</name>
<dbReference type="OrthoDB" id="241498at2"/>
<dbReference type="PANTHER" id="PTHR21064">
    <property type="entry name" value="AMINOGLYCOSIDE PHOSPHOTRANSFERASE DOMAIN-CONTAINING PROTEIN-RELATED"/>
    <property type="match status" value="1"/>
</dbReference>
<dbReference type="Proteomes" id="UP000243507">
    <property type="component" value="Unassembled WGS sequence"/>
</dbReference>
<feature type="domain" description="Aminoglycoside phosphotransferase" evidence="2">
    <location>
        <begin position="50"/>
        <end position="283"/>
    </location>
</feature>
<dbReference type="GO" id="GO:0009088">
    <property type="term" value="P:threonine biosynthetic process"/>
    <property type="evidence" value="ECO:0007669"/>
    <property type="project" value="TreeGrafter"/>
</dbReference>
<evidence type="ECO:0000313" key="3">
    <source>
        <dbReference type="EMBL" id="PCD76553.1"/>
    </source>
</evidence>
<keyword evidence="3" id="KW-0808">Transferase</keyword>
<protein>
    <submittedName>
        <fullName evidence="3">Aminoglycoside phosphotransferase</fullName>
    </submittedName>
</protein>
<reference evidence="3 4" key="1">
    <citation type="submission" date="2017-09" db="EMBL/GenBank/DDBJ databases">
        <title>A multilocus sequence analysis scheme for characterization of bacteria in the genus Thioclava.</title>
        <authorList>
            <person name="Liu Y."/>
            <person name="Shao Z."/>
        </authorList>
    </citation>
    <scope>NUCLEOTIDE SEQUENCE [LARGE SCALE GENOMIC DNA]</scope>
    <source>
        <strain evidence="3 4">CAU 1312</strain>
    </source>
</reference>
<evidence type="ECO:0000313" key="4">
    <source>
        <dbReference type="Proteomes" id="UP000243507"/>
    </source>
</evidence>
<proteinExistence type="inferred from homology"/>
<organism evidence="3 4">
    <name type="scientific">Pseudothioclava arenosa</name>
    <dbReference type="NCBI Taxonomy" id="1795308"/>
    <lineage>
        <taxon>Bacteria</taxon>
        <taxon>Pseudomonadati</taxon>
        <taxon>Pseudomonadota</taxon>
        <taxon>Alphaproteobacteria</taxon>
        <taxon>Rhodobacterales</taxon>
        <taxon>Paracoccaceae</taxon>
        <taxon>Pseudothioclava</taxon>
    </lineage>
</organism>
<keyword evidence="4" id="KW-1185">Reference proteome</keyword>
<dbReference type="InterPro" id="IPR002575">
    <property type="entry name" value="Aminoglycoside_PTrfase"/>
</dbReference>
<dbReference type="InterPro" id="IPR011009">
    <property type="entry name" value="Kinase-like_dom_sf"/>
</dbReference>
<evidence type="ECO:0000259" key="2">
    <source>
        <dbReference type="Pfam" id="PF01636"/>
    </source>
</evidence>
<dbReference type="EMBL" id="NTJD01000005">
    <property type="protein sequence ID" value="PCD76553.1"/>
    <property type="molecule type" value="Genomic_DNA"/>
</dbReference>
<dbReference type="InterPro" id="IPR050249">
    <property type="entry name" value="Pseudomonas-type_ThrB"/>
</dbReference>